<dbReference type="OrthoDB" id="4954868at2"/>
<dbReference type="InterPro" id="IPR025447">
    <property type="entry name" value="DUF4192"/>
</dbReference>
<comment type="caution">
    <text evidence="1">The sequence shown here is derived from an EMBL/GenBank/DDBJ whole genome shotgun (WGS) entry which is preliminary data.</text>
</comment>
<reference evidence="1 2" key="1">
    <citation type="submission" date="2018-02" db="EMBL/GenBank/DDBJ databases">
        <title>Genomic Encyclopedia of Archaeal and Bacterial Type Strains, Phase II (KMG-II): from individual species to whole genera.</title>
        <authorList>
            <person name="Goeker M."/>
        </authorList>
    </citation>
    <scope>NUCLEOTIDE SEQUENCE [LARGE SCALE GENOMIC DNA]</scope>
    <source>
        <strain evidence="1 2">DSM 22857</strain>
    </source>
</reference>
<gene>
    <name evidence="1" type="ORF">CLV92_10196</name>
</gene>
<dbReference type="AlphaFoldDB" id="A0A2S6IW68"/>
<name>A0A2S6IW68_9ACTN</name>
<accession>A0A2S6IW68</accession>
<dbReference type="Proteomes" id="UP000239485">
    <property type="component" value="Unassembled WGS sequence"/>
</dbReference>
<dbReference type="Pfam" id="PF13830">
    <property type="entry name" value="DUF4192"/>
    <property type="match status" value="1"/>
</dbReference>
<protein>
    <submittedName>
        <fullName evidence="1">Uncharacterized protein DUF4192</fullName>
    </submittedName>
</protein>
<dbReference type="RefSeq" id="WP_158257083.1">
    <property type="nucleotide sequence ID" value="NZ_PTJD01000001.1"/>
</dbReference>
<sequence>MTTTPLLLSSPRDLLASIPYQLGFVPVDSLVVVHLDSAAEPGAPRDGGSEVPGHGPAVPGRLGVTALARVDLPPPGPAGEREVVRALTATAAACAPWAVVAVYDATGVERGGPLPRRSLLGALTRALAVSGAQVLDAWHVGARTYRSYLCDGARGCCPAPGWPVGELTGGTVPAEAVWRGLVAAPSRADVLPDLTLAGEHVREAVRRAGASAAPPSCADGRTAWRAGAWRDWRLVRERYRRGGPGVDVTESARLLAAVRDVSVRDAALVDLAAGAAVLADRVAAGGAPGAVADALSRPPVPGDVAATVRLACDLAARCDGAAGAAALAVAAWASWWGGSCVVAGECAAEALRRDPGHSLAALVARAVTTGLAARAVSGRRPT</sequence>
<keyword evidence="2" id="KW-1185">Reference proteome</keyword>
<organism evidence="1 2">
    <name type="scientific">Kineococcus xinjiangensis</name>
    <dbReference type="NCBI Taxonomy" id="512762"/>
    <lineage>
        <taxon>Bacteria</taxon>
        <taxon>Bacillati</taxon>
        <taxon>Actinomycetota</taxon>
        <taxon>Actinomycetes</taxon>
        <taxon>Kineosporiales</taxon>
        <taxon>Kineosporiaceae</taxon>
        <taxon>Kineococcus</taxon>
    </lineage>
</organism>
<evidence type="ECO:0000313" key="1">
    <source>
        <dbReference type="EMBL" id="PPK98401.1"/>
    </source>
</evidence>
<proteinExistence type="predicted"/>
<evidence type="ECO:0000313" key="2">
    <source>
        <dbReference type="Proteomes" id="UP000239485"/>
    </source>
</evidence>
<dbReference type="EMBL" id="PTJD01000001">
    <property type="protein sequence ID" value="PPK98401.1"/>
    <property type="molecule type" value="Genomic_DNA"/>
</dbReference>